<evidence type="ECO:0000256" key="1">
    <source>
        <dbReference type="SAM" id="MobiDB-lite"/>
    </source>
</evidence>
<feature type="transmembrane region" description="Helical" evidence="2">
    <location>
        <begin position="322"/>
        <end position="341"/>
    </location>
</feature>
<dbReference type="EMBL" id="NRSH01000039">
    <property type="protein sequence ID" value="MBK1726384.1"/>
    <property type="molecule type" value="Genomic_DNA"/>
</dbReference>
<dbReference type="Proteomes" id="UP000738126">
    <property type="component" value="Unassembled WGS sequence"/>
</dbReference>
<name>A0ABS1E7W3_9GAMM</name>
<dbReference type="RefSeq" id="WP_200257488.1">
    <property type="nucleotide sequence ID" value="NZ_NRSH01000039.1"/>
</dbReference>
<accession>A0ABS1E7W3</accession>
<keyword evidence="2" id="KW-0472">Membrane</keyword>
<organism evidence="3 4">
    <name type="scientific">Halorhodospira neutriphila</name>
    <dbReference type="NCBI Taxonomy" id="168379"/>
    <lineage>
        <taxon>Bacteria</taxon>
        <taxon>Pseudomonadati</taxon>
        <taxon>Pseudomonadota</taxon>
        <taxon>Gammaproteobacteria</taxon>
        <taxon>Chromatiales</taxon>
        <taxon>Ectothiorhodospiraceae</taxon>
        <taxon>Halorhodospira</taxon>
    </lineage>
</organism>
<protein>
    <recommendedName>
        <fullName evidence="5">Glycosyltransferase RgtA/B/C/D-like domain-containing protein</fullName>
    </recommendedName>
</protein>
<comment type="caution">
    <text evidence="3">The sequence shown here is derived from an EMBL/GenBank/DDBJ whole genome shotgun (WGS) entry which is preliminary data.</text>
</comment>
<sequence>MVDLIGWTVLLVAAGATFLLASCHRGIAIALGAAFSARAIAALFHYYVAPLPDGTADAVRFERYAWEWSQGGIGEALNHFTIGSDFYSWLMSLLYAVTDRSLLMLQATSVLIGVLGVFFAYRLTQELWEERHARKVAWVMALFPTVVQYGALTMREVWVVLFFILGLIGVVRWAKKGGFKPVASGIAAFTAATFFHGGMFVAVIAFLGLISARAGHRLLSGLSRGRVGAFAVVGLIVGIGGVGGYIGSGVSLPKLGTAAEATDLQRWIERFQYQQSLEYAEARYGNWQVPSHPGELAWIVPVKSVYFLFSPFPWDLRAPKHLIGLVDALLYFGLAFLVWRHRRSIWADPGRRAVLMILLAMVLTFGVGTSNFGTAMRHRAKFVVALIALAAPRLPRLVFRSRSTSSTHGSPSLPKQLPAQGA</sequence>
<keyword evidence="2" id="KW-0812">Transmembrane</keyword>
<gene>
    <name evidence="3" type="ORF">CKO13_04975</name>
</gene>
<proteinExistence type="predicted"/>
<feature type="transmembrane region" description="Helical" evidence="2">
    <location>
        <begin position="101"/>
        <end position="121"/>
    </location>
</feature>
<feature type="transmembrane region" description="Helical" evidence="2">
    <location>
        <begin position="353"/>
        <end position="372"/>
    </location>
</feature>
<feature type="transmembrane region" description="Helical" evidence="2">
    <location>
        <begin position="157"/>
        <end position="174"/>
    </location>
</feature>
<reference evidence="3 4" key="1">
    <citation type="journal article" date="2020" name="Microorganisms">
        <title>Osmotic Adaptation and Compatible Solute Biosynthesis of Phototrophic Bacteria as Revealed from Genome Analyses.</title>
        <authorList>
            <person name="Imhoff J.F."/>
            <person name="Rahn T."/>
            <person name="Kunzel S."/>
            <person name="Keller A."/>
            <person name="Neulinger S.C."/>
        </authorList>
    </citation>
    <scope>NUCLEOTIDE SEQUENCE [LARGE SCALE GENOMIC DNA]</scope>
    <source>
        <strain evidence="3 4">DSM 15116</strain>
    </source>
</reference>
<evidence type="ECO:0000313" key="3">
    <source>
        <dbReference type="EMBL" id="MBK1726384.1"/>
    </source>
</evidence>
<evidence type="ECO:0008006" key="5">
    <source>
        <dbReference type="Google" id="ProtNLM"/>
    </source>
</evidence>
<keyword evidence="2" id="KW-1133">Transmembrane helix</keyword>
<evidence type="ECO:0000256" key="2">
    <source>
        <dbReference type="SAM" id="Phobius"/>
    </source>
</evidence>
<keyword evidence="4" id="KW-1185">Reference proteome</keyword>
<feature type="transmembrane region" description="Helical" evidence="2">
    <location>
        <begin position="186"/>
        <end position="207"/>
    </location>
</feature>
<feature type="region of interest" description="Disordered" evidence="1">
    <location>
        <begin position="402"/>
        <end position="422"/>
    </location>
</feature>
<evidence type="ECO:0000313" key="4">
    <source>
        <dbReference type="Proteomes" id="UP000738126"/>
    </source>
</evidence>
<feature type="transmembrane region" description="Helical" evidence="2">
    <location>
        <begin position="227"/>
        <end position="246"/>
    </location>
</feature>